<dbReference type="PANTHER" id="PTHR39664">
    <property type="match status" value="1"/>
</dbReference>
<dbReference type="RefSeq" id="WP_120762134.1">
    <property type="nucleotide sequence ID" value="NZ_CP032630.1"/>
</dbReference>
<dbReference type="GO" id="GO:0046872">
    <property type="term" value="F:metal ion binding"/>
    <property type="evidence" value="ECO:0007669"/>
    <property type="project" value="UniProtKB-KW"/>
</dbReference>
<evidence type="ECO:0000256" key="4">
    <source>
        <dbReference type="ARBA" id="ARBA00022842"/>
    </source>
</evidence>
<organism evidence="6 7">
    <name type="scientific">Protaetiibacter intestinalis</name>
    <dbReference type="NCBI Taxonomy" id="2419774"/>
    <lineage>
        <taxon>Bacteria</taxon>
        <taxon>Bacillati</taxon>
        <taxon>Actinomycetota</taxon>
        <taxon>Actinomycetes</taxon>
        <taxon>Micrococcales</taxon>
        <taxon>Microbacteriaceae</taxon>
        <taxon>Protaetiibacter</taxon>
    </lineage>
</organism>
<dbReference type="Pfam" id="PF01850">
    <property type="entry name" value="PIN"/>
    <property type="match status" value="1"/>
</dbReference>
<feature type="domain" description="PIN" evidence="5">
    <location>
        <begin position="4"/>
        <end position="122"/>
    </location>
</feature>
<accession>A0A387B9E1</accession>
<gene>
    <name evidence="6" type="ORF">D7I47_05625</name>
</gene>
<dbReference type="InterPro" id="IPR002716">
    <property type="entry name" value="PIN_dom"/>
</dbReference>
<evidence type="ECO:0000259" key="5">
    <source>
        <dbReference type="Pfam" id="PF01850"/>
    </source>
</evidence>
<keyword evidence="1" id="KW-0540">Nuclease</keyword>
<keyword evidence="2" id="KW-0479">Metal-binding</keyword>
<dbReference type="EMBL" id="CP032630">
    <property type="protein sequence ID" value="AYF97785.1"/>
    <property type="molecule type" value="Genomic_DNA"/>
</dbReference>
<proteinExistence type="predicted"/>
<evidence type="ECO:0000313" key="6">
    <source>
        <dbReference type="EMBL" id="AYF97785.1"/>
    </source>
</evidence>
<dbReference type="KEGG" id="lyd:D7I47_05625"/>
<protein>
    <submittedName>
        <fullName evidence="6">PIN domain-containing protein</fullName>
    </submittedName>
</protein>
<sequence>MIGVDTNVILRHVLRDDAVQTPLATAFLGTLTRARPGFITHVVLAEVDWVLKRGYRVSREARLAVIRGLVETRELEFEDGESVVRALALADDGADFADALIAASGELFGVTDTVTFDRRASKKLGWRLVETAG</sequence>
<name>A0A387B9E1_9MICO</name>
<dbReference type="SUPFAM" id="SSF88723">
    <property type="entry name" value="PIN domain-like"/>
    <property type="match status" value="1"/>
</dbReference>
<evidence type="ECO:0000256" key="2">
    <source>
        <dbReference type="ARBA" id="ARBA00022723"/>
    </source>
</evidence>
<keyword evidence="4" id="KW-0460">Magnesium</keyword>
<dbReference type="GO" id="GO:0004518">
    <property type="term" value="F:nuclease activity"/>
    <property type="evidence" value="ECO:0007669"/>
    <property type="project" value="UniProtKB-KW"/>
</dbReference>
<dbReference type="OrthoDB" id="32974at2"/>
<dbReference type="AlphaFoldDB" id="A0A387B9E1"/>
<dbReference type="Proteomes" id="UP000278886">
    <property type="component" value="Chromosome"/>
</dbReference>
<dbReference type="InterPro" id="IPR029060">
    <property type="entry name" value="PIN-like_dom_sf"/>
</dbReference>
<dbReference type="GO" id="GO:0016787">
    <property type="term" value="F:hydrolase activity"/>
    <property type="evidence" value="ECO:0007669"/>
    <property type="project" value="UniProtKB-KW"/>
</dbReference>
<reference evidence="7" key="1">
    <citation type="submission" date="2018-09" db="EMBL/GenBank/DDBJ databases">
        <title>Genome sequencing of strain 2DFWR-13.</title>
        <authorList>
            <person name="Heo J."/>
            <person name="Kim S.-J."/>
            <person name="Kwon S.-W."/>
        </authorList>
    </citation>
    <scope>NUCLEOTIDE SEQUENCE [LARGE SCALE GENOMIC DNA]</scope>
    <source>
        <strain evidence="7">2DFWR-13</strain>
    </source>
</reference>
<evidence type="ECO:0000313" key="7">
    <source>
        <dbReference type="Proteomes" id="UP000278886"/>
    </source>
</evidence>
<dbReference type="PANTHER" id="PTHR39664:SF2">
    <property type="entry name" value="NUCLEIC ACID-BINDING PROTEIN, CONTAINING PIN DOMAIN-RELATED"/>
    <property type="match status" value="1"/>
</dbReference>
<dbReference type="Gene3D" id="3.40.50.1010">
    <property type="entry name" value="5'-nuclease"/>
    <property type="match status" value="1"/>
</dbReference>
<keyword evidence="3" id="KW-0378">Hydrolase</keyword>
<evidence type="ECO:0000256" key="1">
    <source>
        <dbReference type="ARBA" id="ARBA00022722"/>
    </source>
</evidence>
<keyword evidence="7" id="KW-1185">Reference proteome</keyword>
<evidence type="ECO:0000256" key="3">
    <source>
        <dbReference type="ARBA" id="ARBA00022801"/>
    </source>
</evidence>